<dbReference type="Pfam" id="PF13439">
    <property type="entry name" value="Glyco_transf_4"/>
    <property type="match status" value="1"/>
</dbReference>
<reference evidence="5 6" key="1">
    <citation type="submission" date="2019-10" db="EMBL/GenBank/DDBJ databases">
        <authorList>
            <person name="Wolf R A."/>
        </authorList>
    </citation>
    <scope>NUCLEOTIDE SEQUENCE [LARGE SCALE GENOMIC DNA]</scope>
    <source>
        <strain evidence="5">Collinsella_aerofaciens_DSM_13712</strain>
    </source>
</reference>
<keyword evidence="2 5" id="KW-0808">Transferase</keyword>
<dbReference type="GO" id="GO:0016757">
    <property type="term" value="F:glycosyltransferase activity"/>
    <property type="evidence" value="ECO:0007669"/>
    <property type="project" value="UniProtKB-KW"/>
</dbReference>
<dbReference type="CDD" id="cd03794">
    <property type="entry name" value="GT4_WbuB-like"/>
    <property type="match status" value="1"/>
</dbReference>
<evidence type="ECO:0000259" key="4">
    <source>
        <dbReference type="Pfam" id="PF13439"/>
    </source>
</evidence>
<organism evidence="5 6">
    <name type="scientific">Collinsella aerofaciens</name>
    <dbReference type="NCBI Taxonomy" id="74426"/>
    <lineage>
        <taxon>Bacteria</taxon>
        <taxon>Bacillati</taxon>
        <taxon>Actinomycetota</taxon>
        <taxon>Coriobacteriia</taxon>
        <taxon>Coriobacteriales</taxon>
        <taxon>Coriobacteriaceae</taxon>
        <taxon>Collinsella</taxon>
    </lineage>
</organism>
<dbReference type="InterPro" id="IPR001296">
    <property type="entry name" value="Glyco_trans_1"/>
</dbReference>
<dbReference type="Pfam" id="PF00534">
    <property type="entry name" value="Glycos_transf_1"/>
    <property type="match status" value="1"/>
</dbReference>
<dbReference type="RefSeq" id="WP_193221420.1">
    <property type="nucleotide sequence ID" value="NZ_CABWIF010000008.1"/>
</dbReference>
<dbReference type="EMBL" id="CABWIF010000008">
    <property type="protein sequence ID" value="VWL91864.1"/>
    <property type="molecule type" value="Genomic_DNA"/>
</dbReference>
<feature type="domain" description="Glycosyltransferase subfamily 4-like N-terminal" evidence="4">
    <location>
        <begin position="22"/>
        <end position="191"/>
    </location>
</feature>
<name>A0A5K1IT30_9ACTN</name>
<evidence type="ECO:0000256" key="2">
    <source>
        <dbReference type="ARBA" id="ARBA00022679"/>
    </source>
</evidence>
<sequence length="407" mass="45463">MPSKGHIAIYTQDAKLGHEVKGATRYVYLATLLCEQGYDVDFITSGFQHWDKQQRDIMHLDLSMHPFTVHFIEEPVYPKNMCPQRIWAHHVVSKRVVKFFDEHHAYDLVYCQIPPNDVAREIGKCAHKYGIPFIVDVNDLWPEAFRVALDVPVLSDIFFAPFYKQAKATYQLADAIVGTSQEYRDRGVRDARSGIPNEVVYVGNQLAEFDAGVAKNAVLINKPAGEIWVSYAGTLSACYDLETLVKAIGMVQKTHPEVKLQILGDGAERDNLKAVVQSTGAGVTFHGYLPYDKMAAWLSRSDITVNSLVEKAAQSIVTKIGDYLAAGKPMVNTSMSAEFRAKVESDGFGVNVQPGSPDKLAAAVTALVEDKWHRKQMGEAARKIAEEQFDRPHSYMKTVKLIESLIR</sequence>
<feature type="domain" description="Glycosyl transferase family 1" evidence="3">
    <location>
        <begin position="222"/>
        <end position="383"/>
    </location>
</feature>
<dbReference type="Proteomes" id="UP000368032">
    <property type="component" value="Unassembled WGS sequence"/>
</dbReference>
<protein>
    <submittedName>
        <fullName evidence="5">Glycosyl transferases group 1</fullName>
    </submittedName>
</protein>
<dbReference type="Gene3D" id="3.40.50.2000">
    <property type="entry name" value="Glycogen Phosphorylase B"/>
    <property type="match status" value="2"/>
</dbReference>
<dbReference type="PANTHER" id="PTHR12526">
    <property type="entry name" value="GLYCOSYLTRANSFERASE"/>
    <property type="match status" value="1"/>
</dbReference>
<evidence type="ECO:0000313" key="6">
    <source>
        <dbReference type="Proteomes" id="UP000368032"/>
    </source>
</evidence>
<accession>A0A5K1IT30</accession>
<evidence type="ECO:0000256" key="1">
    <source>
        <dbReference type="ARBA" id="ARBA00022676"/>
    </source>
</evidence>
<evidence type="ECO:0000313" key="5">
    <source>
        <dbReference type="EMBL" id="VWL91864.1"/>
    </source>
</evidence>
<dbReference type="AlphaFoldDB" id="A0A5K1IT30"/>
<evidence type="ECO:0000259" key="3">
    <source>
        <dbReference type="Pfam" id="PF00534"/>
    </source>
</evidence>
<dbReference type="SUPFAM" id="SSF53756">
    <property type="entry name" value="UDP-Glycosyltransferase/glycogen phosphorylase"/>
    <property type="match status" value="1"/>
</dbReference>
<dbReference type="PANTHER" id="PTHR12526:SF622">
    <property type="entry name" value="GLYCOSYLTRANSFERASE (GROUP I)"/>
    <property type="match status" value="1"/>
</dbReference>
<gene>
    <name evidence="5" type="ORF">CKJAJONC_01543</name>
</gene>
<keyword evidence="1" id="KW-0328">Glycosyltransferase</keyword>
<proteinExistence type="predicted"/>
<dbReference type="InterPro" id="IPR028098">
    <property type="entry name" value="Glyco_trans_4-like_N"/>
</dbReference>